<protein>
    <submittedName>
        <fullName evidence="1">Uncharacterized protein</fullName>
    </submittedName>
</protein>
<dbReference type="Proteomes" id="UP001144978">
    <property type="component" value="Unassembled WGS sequence"/>
</dbReference>
<evidence type="ECO:0000313" key="2">
    <source>
        <dbReference type="Proteomes" id="UP001144978"/>
    </source>
</evidence>
<dbReference type="EMBL" id="JANSHE010000338">
    <property type="protein sequence ID" value="KAJ3012283.1"/>
    <property type="molecule type" value="Genomic_DNA"/>
</dbReference>
<name>A0ACC1Q6P6_9APHY</name>
<accession>A0ACC1Q6P6</accession>
<organism evidence="1 2">
    <name type="scientific">Trametes sanguinea</name>
    <dbReference type="NCBI Taxonomy" id="158606"/>
    <lineage>
        <taxon>Eukaryota</taxon>
        <taxon>Fungi</taxon>
        <taxon>Dikarya</taxon>
        <taxon>Basidiomycota</taxon>
        <taxon>Agaricomycotina</taxon>
        <taxon>Agaricomycetes</taxon>
        <taxon>Polyporales</taxon>
        <taxon>Polyporaceae</taxon>
        <taxon>Trametes</taxon>
    </lineage>
</organism>
<sequence length="385" mass="42707">MWSLPCGIRDAIAQLRTTLLSSGPLQKIASWMAVPYIRLAPPPLTEWQLTANMYALPRDDSGELDSAREAAWMNRTFGSVLVGCYLGFIIYGLNLHQAARYYKTFPKDHIYLKLLVSTISPHYIVRTNETRPPSPGCVRIVLGDMAHSVRDVYLLPLLGRQLLQFVGPPCWLFTQDSITSRTASPAVRGTIDYKLSNVRRSSSSTHTHSDTMNRFFMRRVYLLVGRRSKILVAVVVLFLVAELGLATASSAETSDFSRSCTSSLLLNLPSTDRFIKTTFKAYANVTWIISVAFGMAAVADAILTTILICALRRCRTGMQRTDSLLDVLILYAISTGLLTCVFDLATFLVTLIQPSDFVWFAVNIVATKVYPASLLAAYVPRVCGL</sequence>
<gene>
    <name evidence="1" type="ORF">NUW54_g1919</name>
</gene>
<reference evidence="1" key="1">
    <citation type="submission" date="2022-08" db="EMBL/GenBank/DDBJ databases">
        <title>Genome Sequence of Pycnoporus sanguineus.</title>
        <authorList>
            <person name="Buettner E."/>
        </authorList>
    </citation>
    <scope>NUCLEOTIDE SEQUENCE</scope>
    <source>
        <strain evidence="1">CG-C14</strain>
    </source>
</reference>
<keyword evidence="2" id="KW-1185">Reference proteome</keyword>
<proteinExistence type="predicted"/>
<evidence type="ECO:0000313" key="1">
    <source>
        <dbReference type="EMBL" id="KAJ3012283.1"/>
    </source>
</evidence>
<comment type="caution">
    <text evidence="1">The sequence shown here is derived from an EMBL/GenBank/DDBJ whole genome shotgun (WGS) entry which is preliminary data.</text>
</comment>